<dbReference type="STRING" id="296587.C1EB69"/>
<comment type="subcellular location">
    <subcellularLocation>
        <location evidence="1">Cytoplasm</location>
        <location evidence="1">Cytoskeleton</location>
        <location evidence="1">Cilium axoneme</location>
    </subcellularLocation>
</comment>
<keyword evidence="2" id="KW-0963">Cytoplasm</keyword>
<keyword evidence="11" id="KW-1185">Reference proteome</keyword>
<keyword evidence="7" id="KW-0175">Coiled coil</keyword>
<dbReference type="Pfam" id="PF14738">
    <property type="entry name" value="CFAP91"/>
    <property type="match status" value="1"/>
</dbReference>
<evidence type="ECO:0000256" key="7">
    <source>
        <dbReference type="SAM" id="Coils"/>
    </source>
</evidence>
<dbReference type="Proteomes" id="UP000002009">
    <property type="component" value="Chromosome 7"/>
</dbReference>
<feature type="coiled-coil region" evidence="7">
    <location>
        <begin position="332"/>
        <end position="363"/>
    </location>
</feature>
<dbReference type="EMBL" id="CP001328">
    <property type="protein sequence ID" value="ACO64978.1"/>
    <property type="molecule type" value="Genomic_DNA"/>
</dbReference>
<evidence type="ECO:0000256" key="2">
    <source>
        <dbReference type="ARBA" id="ARBA00022490"/>
    </source>
</evidence>
<evidence type="ECO:0000259" key="9">
    <source>
        <dbReference type="Pfam" id="PF14738"/>
    </source>
</evidence>
<keyword evidence="3" id="KW-0206">Cytoskeleton</keyword>
<feature type="compositionally biased region" description="Basic and acidic residues" evidence="8">
    <location>
        <begin position="762"/>
        <end position="774"/>
    </location>
</feature>
<evidence type="ECO:0000256" key="1">
    <source>
        <dbReference type="ARBA" id="ARBA00004430"/>
    </source>
</evidence>
<comment type="similarity">
    <text evidence="5">Belongs to the CFAP91 family.</text>
</comment>
<dbReference type="InterPro" id="IPR026720">
    <property type="entry name" value="CFAP91"/>
</dbReference>
<dbReference type="InterPro" id="IPR032840">
    <property type="entry name" value="CFAP91_dom"/>
</dbReference>
<dbReference type="Pfam" id="PF00612">
    <property type="entry name" value="IQ"/>
    <property type="match status" value="1"/>
</dbReference>
<reference evidence="10 11" key="1">
    <citation type="journal article" date="2009" name="Science">
        <title>Green evolution and dynamic adaptations revealed by genomes of the marine picoeukaryotes Micromonas.</title>
        <authorList>
            <person name="Worden A.Z."/>
            <person name="Lee J.H."/>
            <person name="Mock T."/>
            <person name="Rouze P."/>
            <person name="Simmons M.P."/>
            <person name="Aerts A.L."/>
            <person name="Allen A.E."/>
            <person name="Cuvelier M.L."/>
            <person name="Derelle E."/>
            <person name="Everett M.V."/>
            <person name="Foulon E."/>
            <person name="Grimwood J."/>
            <person name="Gundlach H."/>
            <person name="Henrissat B."/>
            <person name="Napoli C."/>
            <person name="McDonald S.M."/>
            <person name="Parker M.S."/>
            <person name="Rombauts S."/>
            <person name="Salamov A."/>
            <person name="Von Dassow P."/>
            <person name="Badger J.H."/>
            <person name="Coutinho P.M."/>
            <person name="Demir E."/>
            <person name="Dubchak I."/>
            <person name="Gentemann C."/>
            <person name="Eikrem W."/>
            <person name="Gready J.E."/>
            <person name="John U."/>
            <person name="Lanier W."/>
            <person name="Lindquist E.A."/>
            <person name="Lucas S."/>
            <person name="Mayer K.F."/>
            <person name="Moreau H."/>
            <person name="Not F."/>
            <person name="Otillar R."/>
            <person name="Panaud O."/>
            <person name="Pangilinan J."/>
            <person name="Paulsen I."/>
            <person name="Piegu B."/>
            <person name="Poliakov A."/>
            <person name="Robbens S."/>
            <person name="Schmutz J."/>
            <person name="Toulza E."/>
            <person name="Wyss T."/>
            <person name="Zelensky A."/>
            <person name="Zhou K."/>
            <person name="Armbrust E.V."/>
            <person name="Bhattacharya D."/>
            <person name="Goodenough U.W."/>
            <person name="Van de Peer Y."/>
            <person name="Grigoriev I.V."/>
        </authorList>
    </citation>
    <scope>NUCLEOTIDE SEQUENCE [LARGE SCALE GENOMIC DNA]</scope>
    <source>
        <strain evidence="11">RCC299 / NOUM17</strain>
    </source>
</reference>
<feature type="region of interest" description="Disordered" evidence="8">
    <location>
        <begin position="699"/>
        <end position="739"/>
    </location>
</feature>
<evidence type="ECO:0000256" key="5">
    <source>
        <dbReference type="ARBA" id="ARBA00029468"/>
    </source>
</evidence>
<dbReference type="OMA" id="RRSVECI"/>
<evidence type="ECO:0000313" key="11">
    <source>
        <dbReference type="Proteomes" id="UP000002009"/>
    </source>
</evidence>
<protein>
    <recommendedName>
        <fullName evidence="6">Cilia- and flagella-associated protein 91</fullName>
    </recommendedName>
</protein>
<keyword evidence="4" id="KW-0966">Cell projection</keyword>
<feature type="compositionally biased region" description="Polar residues" evidence="8">
    <location>
        <begin position="1046"/>
        <end position="1057"/>
    </location>
</feature>
<dbReference type="PANTHER" id="PTHR22455">
    <property type="entry name" value="CILIA- AND FLAGELLA-ASSOCIATED PROTEIN 91"/>
    <property type="match status" value="1"/>
</dbReference>
<dbReference type="SMART" id="SM00015">
    <property type="entry name" value="IQ"/>
    <property type="match status" value="8"/>
</dbReference>
<dbReference type="PANTHER" id="PTHR22455:SF10">
    <property type="entry name" value="CILIA- AND FLAGELLA-ASSOCIATED PROTEIN 91"/>
    <property type="match status" value="1"/>
</dbReference>
<sequence>MTSVRQPAPARPYDALYDPIYTVSGQRDHHRNVHGDAKVEKVQHFDNMYSEVKSFPNHTMRARRANATLEPGAHVSREFDPALHAGGDPAATLTSAASTARFGAATSSSSVAQHTRKGDLPVGAAATIAPASTSRSRRDAAVDVPRHMHRYFRRPVNPNPGHHPGLRPAPPNAPRGHVPADAPDADALHRARLAAADAVAAAERERIEALNAPRSKTVGTQSLYRESEAQTAPYEPEYFVPDPNERTAKQAALAERNATEGGAPELLSIRHLTFASGLPAGAAEAEHIEKMRAKRAFEASLPPLSDAASLPLRKKLMEEWEEAEWAEREMEIARLQEERLDILRRAIDAREEKAERVAEARLRRVRDGMLSEKHKKFAAIQAKRLKALRKLGKSRAASFEDGDENKNSIVDEYADHASKKYVPDPVQGLVAHPKIDTAGYLKDGVVHGSLDDAKAFYESIPREAYEWDAETAMARVFETRAPKVRVWEQSAGGGVEEKRAEAVLDAMYEEMQREKRKKAAAAAAAGGGGDDAPGAVTPEPATPGAVTPGGTAVASTPKPVASKAKTERPETPTLPPPMESEDAAEMYRAVVWLQSLLRGRAEQNETFAGRERRRELIAELRLGEEEAGASGDGGGVGASAAALERAAGAAGAAILRVLATKDPVARDAAFERTDLAARERDAAEMDAAAARIQAIQRGRVARRRAATERSSSSHPDSPARLPPGVSAANASSPLPDLAGFDESERGMILKIQAAARGRAARRSVECIRRGEDPNAWRTTPAPRPPPRDPTEVRPLTPEEEEAFDVAGLTPEEKAAVAKMQASARDLLLRGEAPLESLGEMSPAEAAAVAKIQASAKLHLARSDALAAALDESASVKVDASALNDDASRRLQASARAHLERAAVVKLDAAALNESSRKLQASARAHLERAAAVDAPPAVVDAGSIVDADVELDVAALDLDSKEKVVTMQASARAHVERVRSAADASPGGLAKQPSRRASRRGGGLMRRDSFKRLELEAGAEGAEGADSPGAATAGSFSADDHPVPVTMSSRARRNSLTGAPDAGSSPPAAFQDVGATYTEEDEVHIVKIQAATRGHLARRKSRMAAEEAAEAEAAATKIQSMHRARAARREAAALRAERAEQEAAAVKIQAVHRGRAARKQISAQREGGSVQ</sequence>
<dbReference type="OrthoDB" id="567787at2759"/>
<gene>
    <name evidence="10" type="ORF">MICPUN_101640</name>
</gene>
<feature type="domain" description="CFAP91" evidence="9">
    <location>
        <begin position="220"/>
        <end position="390"/>
    </location>
</feature>
<dbReference type="eggNOG" id="ENOG502QRFI">
    <property type="taxonomic scope" value="Eukaryota"/>
</dbReference>
<name>C1EB69_MICCC</name>
<proteinExistence type="inferred from homology"/>
<evidence type="ECO:0000256" key="6">
    <source>
        <dbReference type="ARBA" id="ARBA00029555"/>
    </source>
</evidence>
<dbReference type="InterPro" id="IPR000048">
    <property type="entry name" value="IQ_motif_EF-hand-BS"/>
</dbReference>
<feature type="compositionally biased region" description="Low complexity" evidence="8">
    <location>
        <begin position="1016"/>
        <end position="1031"/>
    </location>
</feature>
<evidence type="ECO:0000256" key="8">
    <source>
        <dbReference type="SAM" id="MobiDB-lite"/>
    </source>
</evidence>
<dbReference type="PROSITE" id="PS50096">
    <property type="entry name" value="IQ"/>
    <property type="match status" value="5"/>
</dbReference>
<evidence type="ECO:0000256" key="3">
    <source>
        <dbReference type="ARBA" id="ARBA00023212"/>
    </source>
</evidence>
<evidence type="ECO:0000256" key="4">
    <source>
        <dbReference type="ARBA" id="ARBA00023273"/>
    </source>
</evidence>
<feature type="region of interest" description="Disordered" evidence="8">
    <location>
        <begin position="519"/>
        <end position="580"/>
    </location>
</feature>
<feature type="compositionally biased region" description="Basic and acidic residues" evidence="8">
    <location>
        <begin position="1005"/>
        <end position="1015"/>
    </location>
</feature>
<dbReference type="RefSeq" id="XP_002503720.1">
    <property type="nucleotide sequence ID" value="XM_002503674.1"/>
</dbReference>
<feature type="region of interest" description="Disordered" evidence="8">
    <location>
        <begin position="760"/>
        <end position="794"/>
    </location>
</feature>
<feature type="region of interest" description="Disordered" evidence="8">
    <location>
        <begin position="153"/>
        <end position="183"/>
    </location>
</feature>
<dbReference type="GO" id="GO:0005930">
    <property type="term" value="C:axoneme"/>
    <property type="evidence" value="ECO:0007669"/>
    <property type="project" value="UniProtKB-SubCell"/>
</dbReference>
<accession>C1EB69</accession>
<feature type="region of interest" description="Disordered" evidence="8">
    <location>
        <begin position="977"/>
        <end position="1070"/>
    </location>
</feature>
<dbReference type="KEGG" id="mis:MICPUN_101640"/>
<organism evidence="10 11">
    <name type="scientific">Micromonas commoda (strain RCC299 / NOUM17 / CCMP2709)</name>
    <name type="common">Picoplanktonic green alga</name>
    <dbReference type="NCBI Taxonomy" id="296587"/>
    <lineage>
        <taxon>Eukaryota</taxon>
        <taxon>Viridiplantae</taxon>
        <taxon>Chlorophyta</taxon>
        <taxon>Mamiellophyceae</taxon>
        <taxon>Mamiellales</taxon>
        <taxon>Mamiellaceae</taxon>
        <taxon>Micromonas</taxon>
    </lineage>
</organism>
<feature type="compositionally biased region" description="Low complexity" evidence="8">
    <location>
        <begin position="1058"/>
        <end position="1069"/>
    </location>
</feature>
<dbReference type="Gene3D" id="1.20.5.190">
    <property type="match status" value="2"/>
</dbReference>
<dbReference type="AlphaFoldDB" id="C1EB69"/>
<evidence type="ECO:0000313" key="10">
    <source>
        <dbReference type="EMBL" id="ACO64978.1"/>
    </source>
</evidence>
<dbReference type="InParanoid" id="C1EB69"/>
<dbReference type="GeneID" id="8245364"/>